<dbReference type="OrthoDB" id="322677at2759"/>
<gene>
    <name evidence="2" type="ORF">FGO68_gene15309</name>
</gene>
<sequence>MMDSSELQRILVSSNYSFSPVKLAISYFQTILLPFSLQLVLTFSDCSQPQNLFELFTFSQPCFLIAQLLIINLIMDSDLTLSNDLLLLWHALRDSQLAGFLFGLFLLSLTQAFKLYTQFSKYHKRAIPRPPHTPVPYTMYEPKEHPIDDNMAADYRVPSDLQKDLNRQLIQIELRDRPPKIPESSLRQIMRENAQDPQHLSPQKNTPQGLKSLSVGIRPEKVTKLSDDRRQIKEQLIRMLRDAYATRAEQELVKENPEKNQCIIRKRVLNDDESQTQIMLEMEVLGIQPRQFASLFENIQDTQLEWNEHCTRCELIEREEEDDESVDIFVTRIKSPGFFLAGRVFVDARYMLVDKDQYIAIFSSLGNDKIIQNYTSTNDLDGATLARSVISGHWWMPLTDLNKKVIGTRIFYLNQSDFGGSVPKWIARQFVPKAVEDTYDALIKAAKNIHIPMQSDDQIGLRMREKAPNNLYIKKNQ</sequence>
<dbReference type="PROSITE" id="PS50848">
    <property type="entry name" value="START"/>
    <property type="match status" value="1"/>
</dbReference>
<dbReference type="EMBL" id="RRYP01003937">
    <property type="protein sequence ID" value="TNV83327.1"/>
    <property type="molecule type" value="Genomic_DNA"/>
</dbReference>
<dbReference type="SUPFAM" id="SSF55961">
    <property type="entry name" value="Bet v1-like"/>
    <property type="match status" value="1"/>
</dbReference>
<protein>
    <recommendedName>
        <fullName evidence="1">START domain-containing protein</fullName>
    </recommendedName>
</protein>
<name>A0A8J8T5P1_HALGN</name>
<dbReference type="Pfam" id="PF01852">
    <property type="entry name" value="START"/>
    <property type="match status" value="1"/>
</dbReference>
<dbReference type="InterPro" id="IPR023393">
    <property type="entry name" value="START-like_dom_sf"/>
</dbReference>
<evidence type="ECO:0000313" key="3">
    <source>
        <dbReference type="Proteomes" id="UP000785679"/>
    </source>
</evidence>
<organism evidence="2 3">
    <name type="scientific">Halteria grandinella</name>
    <dbReference type="NCBI Taxonomy" id="5974"/>
    <lineage>
        <taxon>Eukaryota</taxon>
        <taxon>Sar</taxon>
        <taxon>Alveolata</taxon>
        <taxon>Ciliophora</taxon>
        <taxon>Intramacronucleata</taxon>
        <taxon>Spirotrichea</taxon>
        <taxon>Stichotrichia</taxon>
        <taxon>Sporadotrichida</taxon>
        <taxon>Halteriidae</taxon>
        <taxon>Halteria</taxon>
    </lineage>
</organism>
<evidence type="ECO:0000313" key="2">
    <source>
        <dbReference type="EMBL" id="TNV83327.1"/>
    </source>
</evidence>
<reference evidence="2" key="1">
    <citation type="submission" date="2019-06" db="EMBL/GenBank/DDBJ databases">
        <authorList>
            <person name="Zheng W."/>
        </authorList>
    </citation>
    <scope>NUCLEOTIDE SEQUENCE</scope>
    <source>
        <strain evidence="2">QDHG01</strain>
    </source>
</reference>
<accession>A0A8J8T5P1</accession>
<proteinExistence type="predicted"/>
<dbReference type="Gene3D" id="3.30.530.20">
    <property type="match status" value="1"/>
</dbReference>
<dbReference type="AlphaFoldDB" id="A0A8J8T5P1"/>
<dbReference type="InterPro" id="IPR002913">
    <property type="entry name" value="START_lipid-bd_dom"/>
</dbReference>
<comment type="caution">
    <text evidence="2">The sequence shown here is derived from an EMBL/GenBank/DDBJ whole genome shotgun (WGS) entry which is preliminary data.</text>
</comment>
<evidence type="ECO:0000259" key="1">
    <source>
        <dbReference type="PROSITE" id="PS50848"/>
    </source>
</evidence>
<feature type="domain" description="START" evidence="1">
    <location>
        <begin position="284"/>
        <end position="451"/>
    </location>
</feature>
<dbReference type="Proteomes" id="UP000785679">
    <property type="component" value="Unassembled WGS sequence"/>
</dbReference>
<dbReference type="GO" id="GO:0008289">
    <property type="term" value="F:lipid binding"/>
    <property type="evidence" value="ECO:0007669"/>
    <property type="project" value="InterPro"/>
</dbReference>
<keyword evidence="3" id="KW-1185">Reference proteome</keyword>